<feature type="transmembrane region" description="Helical" evidence="5">
    <location>
        <begin position="275"/>
        <end position="300"/>
    </location>
</feature>
<feature type="transmembrane region" description="Helical" evidence="5">
    <location>
        <begin position="24"/>
        <end position="45"/>
    </location>
</feature>
<keyword evidence="4 5" id="KW-0472">Membrane</keyword>
<comment type="caution">
    <text evidence="7">The sequence shown here is derived from an EMBL/GenBank/DDBJ whole genome shotgun (WGS) entry which is preliminary data.</text>
</comment>
<dbReference type="Pfam" id="PF12698">
    <property type="entry name" value="ABC2_membrane_3"/>
    <property type="match status" value="1"/>
</dbReference>
<proteinExistence type="predicted"/>
<dbReference type="Proteomes" id="UP001623592">
    <property type="component" value="Unassembled WGS sequence"/>
</dbReference>
<keyword evidence="3 5" id="KW-1133">Transmembrane helix</keyword>
<sequence>MKVNTTVLVFKKEITDMFRDRKTIIMSVLLPILLLPLLSLLLGTFNSSQNKIKQSVKTAVVDKGQSSFGEFLKSQKNIKIVKSGDIKKDIKDGKILVAVTIPKDFDEKLKSDLNTKLTLSYDDSSADADTATEVINAYVQAYSKQIVASRLSKKNINPDILTPINIVKDEMQKGDGKSAFLVTMLIPMLLMLYGATSTIAPSVDLGAGEKERGTLEPLLTTKASRMSILWGKLMAISTMGIIMSLASLLGVYLTMKQKNGMFGDGKGINLDTATFILIIIIPILTTVVFGAIELAISIYARSFKEAQTYLSPITIIAMVLVYAVMMKDAKSIETFYFNIPITNATCLMKEFLVGIHNYTHIAMTFGWMVVYIVGALLLARYMFSREEVIFRS</sequence>
<feature type="transmembrane region" description="Helical" evidence="5">
    <location>
        <begin position="335"/>
        <end position="355"/>
    </location>
</feature>
<evidence type="ECO:0000256" key="2">
    <source>
        <dbReference type="ARBA" id="ARBA00022692"/>
    </source>
</evidence>
<reference evidence="7 8" key="1">
    <citation type="submission" date="2024-11" db="EMBL/GenBank/DDBJ databases">
        <authorList>
            <person name="Heng Y.C."/>
            <person name="Lim A.C.H."/>
            <person name="Lee J.K.Y."/>
            <person name="Kittelmann S."/>
        </authorList>
    </citation>
    <scope>NUCLEOTIDE SEQUENCE [LARGE SCALE GENOMIC DNA]</scope>
    <source>
        <strain evidence="7 8">WILCCON 0114</strain>
    </source>
</reference>
<name>A0ABW8TEE0_9CLOT</name>
<feature type="domain" description="ABC-2 type transporter transmembrane" evidence="6">
    <location>
        <begin position="21"/>
        <end position="379"/>
    </location>
</feature>
<dbReference type="PANTHER" id="PTHR43471:SF3">
    <property type="entry name" value="ABC TRANSPORTER PERMEASE PROTEIN NATB"/>
    <property type="match status" value="1"/>
</dbReference>
<organism evidence="7 8">
    <name type="scientific">Clostridium neuense</name>
    <dbReference type="NCBI Taxonomy" id="1728934"/>
    <lineage>
        <taxon>Bacteria</taxon>
        <taxon>Bacillati</taxon>
        <taxon>Bacillota</taxon>
        <taxon>Clostridia</taxon>
        <taxon>Eubacteriales</taxon>
        <taxon>Clostridiaceae</taxon>
        <taxon>Clostridium</taxon>
    </lineage>
</organism>
<feature type="transmembrane region" description="Helical" evidence="5">
    <location>
        <begin position="306"/>
        <end position="323"/>
    </location>
</feature>
<evidence type="ECO:0000259" key="6">
    <source>
        <dbReference type="Pfam" id="PF12698"/>
    </source>
</evidence>
<dbReference type="PANTHER" id="PTHR43471">
    <property type="entry name" value="ABC TRANSPORTER PERMEASE"/>
    <property type="match status" value="1"/>
</dbReference>
<evidence type="ECO:0000313" key="7">
    <source>
        <dbReference type="EMBL" id="MFL0250869.1"/>
    </source>
</evidence>
<gene>
    <name evidence="7" type="ORF">ACJDT4_10590</name>
</gene>
<protein>
    <submittedName>
        <fullName evidence="7">ABC transporter permease</fullName>
    </submittedName>
</protein>
<feature type="transmembrane region" description="Helical" evidence="5">
    <location>
        <begin position="361"/>
        <end position="383"/>
    </location>
</feature>
<evidence type="ECO:0000256" key="1">
    <source>
        <dbReference type="ARBA" id="ARBA00004141"/>
    </source>
</evidence>
<accession>A0ABW8TEE0</accession>
<dbReference type="Gene3D" id="3.40.1710.10">
    <property type="entry name" value="abc type-2 transporter like domain"/>
    <property type="match status" value="1"/>
</dbReference>
<evidence type="ECO:0000256" key="3">
    <source>
        <dbReference type="ARBA" id="ARBA00022989"/>
    </source>
</evidence>
<evidence type="ECO:0000313" key="8">
    <source>
        <dbReference type="Proteomes" id="UP001623592"/>
    </source>
</evidence>
<evidence type="ECO:0000256" key="5">
    <source>
        <dbReference type="SAM" id="Phobius"/>
    </source>
</evidence>
<feature type="transmembrane region" description="Helical" evidence="5">
    <location>
        <begin position="233"/>
        <end position="254"/>
    </location>
</feature>
<dbReference type="InterPro" id="IPR013525">
    <property type="entry name" value="ABC2_TM"/>
</dbReference>
<feature type="transmembrane region" description="Helical" evidence="5">
    <location>
        <begin position="178"/>
        <end position="196"/>
    </location>
</feature>
<dbReference type="EMBL" id="JBJIAA010000008">
    <property type="protein sequence ID" value="MFL0250869.1"/>
    <property type="molecule type" value="Genomic_DNA"/>
</dbReference>
<comment type="subcellular location">
    <subcellularLocation>
        <location evidence="1">Membrane</location>
        <topology evidence="1">Multi-pass membrane protein</topology>
    </subcellularLocation>
</comment>
<keyword evidence="2 5" id="KW-0812">Transmembrane</keyword>
<dbReference type="RefSeq" id="WP_406787533.1">
    <property type="nucleotide sequence ID" value="NZ_JBJIAA010000008.1"/>
</dbReference>
<keyword evidence="8" id="KW-1185">Reference proteome</keyword>
<evidence type="ECO:0000256" key="4">
    <source>
        <dbReference type="ARBA" id="ARBA00023136"/>
    </source>
</evidence>